<proteinExistence type="inferred from homology"/>
<dbReference type="InterPro" id="IPR015720">
    <property type="entry name" value="Emp24-like"/>
</dbReference>
<dbReference type="PANTHER" id="PTHR22811">
    <property type="entry name" value="TRANSMEMBRANE EMP24 DOMAIN-CONTAINING PROTEIN"/>
    <property type="match status" value="1"/>
</dbReference>
<feature type="transmembrane region" description="Helical" evidence="7">
    <location>
        <begin position="12"/>
        <end position="31"/>
    </location>
</feature>
<protein>
    <recommendedName>
        <fullName evidence="8">GOLD domain-containing protein</fullName>
    </recommendedName>
</protein>
<dbReference type="Proteomes" id="UP000232323">
    <property type="component" value="Unassembled WGS sequence"/>
</dbReference>
<evidence type="ECO:0000256" key="5">
    <source>
        <dbReference type="ARBA" id="ARBA00022989"/>
    </source>
</evidence>
<keyword evidence="5 7" id="KW-1133">Transmembrane helix</keyword>
<accession>A0A250X5F2</accession>
<keyword evidence="10" id="KW-1185">Reference proteome</keyword>
<keyword evidence="4" id="KW-0732">Signal</keyword>
<gene>
    <name evidence="9" type="ORF">CEUSTIGMA_g5756.t1</name>
</gene>
<dbReference type="AlphaFoldDB" id="A0A250X5F2"/>
<dbReference type="EMBL" id="BEGY01000031">
    <property type="protein sequence ID" value="GAX78314.1"/>
    <property type="molecule type" value="Genomic_DNA"/>
</dbReference>
<dbReference type="Pfam" id="PF01105">
    <property type="entry name" value="EMP24_GP25L"/>
    <property type="match status" value="1"/>
</dbReference>
<evidence type="ECO:0000256" key="1">
    <source>
        <dbReference type="ARBA" id="ARBA00004479"/>
    </source>
</evidence>
<evidence type="ECO:0000259" key="8">
    <source>
        <dbReference type="SMART" id="SM01190"/>
    </source>
</evidence>
<comment type="caution">
    <text evidence="9">The sequence shown here is derived from an EMBL/GenBank/DDBJ whole genome shotgun (WGS) entry which is preliminary data.</text>
</comment>
<dbReference type="SMART" id="SM01190">
    <property type="entry name" value="EMP24_GP25L"/>
    <property type="match status" value="1"/>
</dbReference>
<name>A0A250X5F2_9CHLO</name>
<dbReference type="InterPro" id="IPR009038">
    <property type="entry name" value="GOLD_dom"/>
</dbReference>
<evidence type="ECO:0000256" key="3">
    <source>
        <dbReference type="ARBA" id="ARBA00022692"/>
    </source>
</evidence>
<evidence type="ECO:0000313" key="10">
    <source>
        <dbReference type="Proteomes" id="UP000232323"/>
    </source>
</evidence>
<dbReference type="STRING" id="1157962.A0A250X5F2"/>
<sequence>MLKQDITIDISPVHMAIVFVYVLCTACLLSVSSLKIRVPAGLTECVAELVADEHFTIAGPRIDSRLLVGSTSAYYHPFVHVKVYGPHRAVLWEQTHVYSEAHVNIPAHGPGKYEVCISNPRESRTEAIVDVVYFTLAHLRSGRGTILIPKGTQETRSTAMAHQDDVDAAKRTIMSMREFVEVISGSQQYLQRKLDRHKQTVVSSSHRAKGYALLEMVVILSLVAVQVLTITKFFESGKVRIITAV</sequence>
<comment type="similarity">
    <text evidence="2">Belongs to the EMP24/GP25L family.</text>
</comment>
<evidence type="ECO:0000256" key="7">
    <source>
        <dbReference type="SAM" id="Phobius"/>
    </source>
</evidence>
<evidence type="ECO:0000313" key="9">
    <source>
        <dbReference type="EMBL" id="GAX78314.1"/>
    </source>
</evidence>
<dbReference type="OrthoDB" id="1929172at2759"/>
<comment type="subcellular location">
    <subcellularLocation>
        <location evidence="1">Membrane</location>
        <topology evidence="1">Single-pass type I membrane protein</topology>
    </subcellularLocation>
</comment>
<reference evidence="9 10" key="1">
    <citation type="submission" date="2017-08" db="EMBL/GenBank/DDBJ databases">
        <title>Acidophilic green algal genome provides insights into adaptation to an acidic environment.</title>
        <authorList>
            <person name="Hirooka S."/>
            <person name="Hirose Y."/>
            <person name="Kanesaki Y."/>
            <person name="Higuchi S."/>
            <person name="Fujiwara T."/>
            <person name="Onuma R."/>
            <person name="Era A."/>
            <person name="Ohbayashi R."/>
            <person name="Uzuka A."/>
            <person name="Nozaki H."/>
            <person name="Yoshikawa H."/>
            <person name="Miyagishima S.Y."/>
        </authorList>
    </citation>
    <scope>NUCLEOTIDE SEQUENCE [LARGE SCALE GENOMIC DNA]</scope>
    <source>
        <strain evidence="9 10">NIES-2499</strain>
    </source>
</reference>
<keyword evidence="6 7" id="KW-0472">Membrane</keyword>
<evidence type="ECO:0000256" key="6">
    <source>
        <dbReference type="ARBA" id="ARBA00023136"/>
    </source>
</evidence>
<dbReference type="GO" id="GO:0016020">
    <property type="term" value="C:membrane"/>
    <property type="evidence" value="ECO:0007669"/>
    <property type="project" value="UniProtKB-SubCell"/>
</dbReference>
<organism evidence="9 10">
    <name type="scientific">Chlamydomonas eustigma</name>
    <dbReference type="NCBI Taxonomy" id="1157962"/>
    <lineage>
        <taxon>Eukaryota</taxon>
        <taxon>Viridiplantae</taxon>
        <taxon>Chlorophyta</taxon>
        <taxon>core chlorophytes</taxon>
        <taxon>Chlorophyceae</taxon>
        <taxon>CS clade</taxon>
        <taxon>Chlamydomonadales</taxon>
        <taxon>Chlamydomonadaceae</taxon>
        <taxon>Chlamydomonas</taxon>
    </lineage>
</organism>
<evidence type="ECO:0000256" key="2">
    <source>
        <dbReference type="ARBA" id="ARBA00007104"/>
    </source>
</evidence>
<feature type="transmembrane region" description="Helical" evidence="7">
    <location>
        <begin position="211"/>
        <end position="230"/>
    </location>
</feature>
<feature type="domain" description="GOLD" evidence="8">
    <location>
        <begin position="33"/>
        <end position="235"/>
    </location>
</feature>
<evidence type="ECO:0000256" key="4">
    <source>
        <dbReference type="ARBA" id="ARBA00022729"/>
    </source>
</evidence>
<keyword evidence="3 7" id="KW-0812">Transmembrane</keyword>